<comment type="similarity">
    <text evidence="2">Belongs to the APC3/CDC27 family.</text>
</comment>
<evidence type="ECO:0000256" key="2">
    <source>
        <dbReference type="ARBA" id="ARBA00038210"/>
    </source>
</evidence>
<evidence type="ECO:0000256" key="1">
    <source>
        <dbReference type="ARBA" id="ARBA00022803"/>
    </source>
</evidence>
<dbReference type="InterPro" id="IPR019734">
    <property type="entry name" value="TPR_rpt"/>
</dbReference>
<evidence type="ECO:0000313" key="5">
    <source>
        <dbReference type="EMBL" id="WFD34318.1"/>
    </source>
</evidence>
<dbReference type="GO" id="GO:0051301">
    <property type="term" value="P:cell division"/>
    <property type="evidence" value="ECO:0007669"/>
    <property type="project" value="TreeGrafter"/>
</dbReference>
<dbReference type="PANTHER" id="PTHR12558">
    <property type="entry name" value="CELL DIVISION CYCLE 16,23,27"/>
    <property type="match status" value="1"/>
</dbReference>
<dbReference type="GO" id="GO:0005737">
    <property type="term" value="C:cytoplasm"/>
    <property type="evidence" value="ECO:0007669"/>
    <property type="project" value="TreeGrafter"/>
</dbReference>
<feature type="compositionally biased region" description="Polar residues" evidence="4">
    <location>
        <begin position="280"/>
        <end position="290"/>
    </location>
</feature>
<dbReference type="InterPro" id="IPR011990">
    <property type="entry name" value="TPR-like_helical_dom_sf"/>
</dbReference>
<dbReference type="GO" id="GO:0031145">
    <property type="term" value="P:anaphase-promoting complex-dependent catabolic process"/>
    <property type="evidence" value="ECO:0007669"/>
    <property type="project" value="TreeGrafter"/>
</dbReference>
<sequence length="722" mass="77950">MMRAESSRARSSAPAGRIATLTALADEYLHVPDSPEAPDGTALAPDTASATLYASLALSLDPENVRARRLLAQCYMLGGSGLLFPFAPSSVTDNGAGHARAGALAAAHLLQHGTSAVFSDVAAARVYAAACTILGRLRDAQAAMEWTLGAAEAHTDPPAETPSHDIYNGQLHTQLGRIAMKQARYKEAAAHFEHARAADPYNWGAWTSLCDMSLAPPAIDAFQDATDTHEPPPKAAQPSAPQKRVRPAVPPAPQKRVLRSRAREDVPPVPSVPQRHTRALVNSRTNTSHVRPTEDPKDRRAKPAPRTRSALVAAADRARSPPPSPTKRPPAPWLVQFLRAVGEAYRLVRLYRGREAVALIKGSDALQGFRDTALMQCLLGRALHDQSEYSAAEKHFTAARALEPHLLAHMDIFSLVLFQLHREVELSALAQTLMSIDPRATASHIAAGNTWSLQGEHDAAYACFQQAALSSPECAYAYTLAGYEALELDRPSRAVRLFRCARRCDKRHWNALAGLGHVYLRRGNAALASEAYAEAFLINSSNAVLLDLLGWALEQSGDVAGALAVYQRAIRMQPRAAMTRLKRAQLLLRTARSLPPKDAAQRESAAHAELQRVTALAPLDAQVHLLLARSYMRRGGGRFARDESDMSTEAVLPDAYRVEIAHHLAAAMHLDPTCVRDIGALGDGRSLRRGGGVIAEDADDDSGIDGSALHSSYGYSWHDGST</sequence>
<dbReference type="GO" id="GO:0005680">
    <property type="term" value="C:anaphase-promoting complex"/>
    <property type="evidence" value="ECO:0007669"/>
    <property type="project" value="UniProtKB-ARBA"/>
</dbReference>
<gene>
    <name evidence="5" type="primary">CDC27</name>
    <name evidence="5" type="ORF">MCUN1_001157</name>
</gene>
<dbReference type="GO" id="GO:0016567">
    <property type="term" value="P:protein ubiquitination"/>
    <property type="evidence" value="ECO:0007669"/>
    <property type="project" value="TreeGrafter"/>
</dbReference>
<feature type="region of interest" description="Disordered" evidence="4">
    <location>
        <begin position="223"/>
        <end position="329"/>
    </location>
</feature>
<feature type="repeat" description="TPR" evidence="3">
    <location>
        <begin position="509"/>
        <end position="542"/>
    </location>
</feature>
<protein>
    <submittedName>
        <fullName evidence="5">Anaphase-promoting complex subunit cdc27</fullName>
    </submittedName>
</protein>
<dbReference type="EMBL" id="CP119878">
    <property type="protein sequence ID" value="WFD34318.1"/>
    <property type="molecule type" value="Genomic_DNA"/>
</dbReference>
<dbReference type="AlphaFoldDB" id="A0AAF0J5K7"/>
<reference evidence="5" key="1">
    <citation type="submission" date="2023-03" db="EMBL/GenBank/DDBJ databases">
        <title>Mating type loci evolution in Malassezia.</title>
        <authorList>
            <person name="Coelho M.A."/>
        </authorList>
    </citation>
    <scope>NUCLEOTIDE SEQUENCE</scope>
    <source>
        <strain evidence="5">CBS 11721</strain>
    </source>
</reference>
<dbReference type="Proteomes" id="UP001219933">
    <property type="component" value="Chromosome 2"/>
</dbReference>
<evidence type="ECO:0000313" key="6">
    <source>
        <dbReference type="Proteomes" id="UP001219933"/>
    </source>
</evidence>
<keyword evidence="1 3" id="KW-0802">TPR repeat</keyword>
<dbReference type="Gene3D" id="1.25.40.10">
    <property type="entry name" value="Tetratricopeptide repeat domain"/>
    <property type="match status" value="4"/>
</dbReference>
<keyword evidence="6" id="KW-1185">Reference proteome</keyword>
<dbReference type="GO" id="GO:0007091">
    <property type="term" value="P:metaphase/anaphase transition of mitotic cell cycle"/>
    <property type="evidence" value="ECO:0007669"/>
    <property type="project" value="TreeGrafter"/>
</dbReference>
<evidence type="ECO:0000256" key="4">
    <source>
        <dbReference type="SAM" id="MobiDB-lite"/>
    </source>
</evidence>
<proteinExistence type="inferred from homology"/>
<accession>A0AAF0J5K7</accession>
<dbReference type="SUPFAM" id="SSF48452">
    <property type="entry name" value="TPR-like"/>
    <property type="match status" value="2"/>
</dbReference>
<dbReference type="PROSITE" id="PS50005">
    <property type="entry name" value="TPR"/>
    <property type="match status" value="3"/>
</dbReference>
<feature type="repeat" description="TPR" evidence="3">
    <location>
        <begin position="169"/>
        <end position="202"/>
    </location>
</feature>
<dbReference type="SMART" id="SM00028">
    <property type="entry name" value="TPR"/>
    <property type="match status" value="6"/>
</dbReference>
<dbReference type="PANTHER" id="PTHR12558:SF13">
    <property type="entry name" value="CELL DIVISION CYCLE PROTEIN 27 HOMOLOG"/>
    <property type="match status" value="1"/>
</dbReference>
<name>A0AAF0J5K7_9BASI</name>
<feature type="compositionally biased region" description="Pro residues" evidence="4">
    <location>
        <begin position="320"/>
        <end position="329"/>
    </location>
</feature>
<evidence type="ECO:0000256" key="3">
    <source>
        <dbReference type="PROSITE-ProRule" id="PRU00339"/>
    </source>
</evidence>
<dbReference type="Pfam" id="PF13432">
    <property type="entry name" value="TPR_16"/>
    <property type="match status" value="1"/>
</dbReference>
<feature type="repeat" description="TPR" evidence="3">
    <location>
        <begin position="543"/>
        <end position="576"/>
    </location>
</feature>
<organism evidence="5 6">
    <name type="scientific">Malassezia cuniculi</name>
    <dbReference type="NCBI Taxonomy" id="948313"/>
    <lineage>
        <taxon>Eukaryota</taxon>
        <taxon>Fungi</taxon>
        <taxon>Dikarya</taxon>
        <taxon>Basidiomycota</taxon>
        <taxon>Ustilaginomycotina</taxon>
        <taxon>Malasseziomycetes</taxon>
        <taxon>Malasseziales</taxon>
        <taxon>Malasseziaceae</taxon>
        <taxon>Malassezia</taxon>
    </lineage>
</organism>